<keyword evidence="4 13" id="KW-0479">Metal-binding</keyword>
<evidence type="ECO:0000256" key="7">
    <source>
        <dbReference type="ARBA" id="ARBA00022755"/>
    </source>
</evidence>
<feature type="active site" description="Thioimidate intermediate" evidence="13 14">
    <location>
        <position position="306"/>
    </location>
</feature>
<reference evidence="21 22" key="1">
    <citation type="submission" date="2018-06" db="EMBL/GenBank/DDBJ databases">
        <title>Extensive metabolic versatility and redundancy in microbially diverse, dynamic hydrothermal sediments.</title>
        <authorList>
            <person name="Dombrowski N."/>
            <person name="Teske A."/>
            <person name="Baker B.J."/>
        </authorList>
    </citation>
    <scope>NUCLEOTIDE SEQUENCE [LARGE SCALE GENOMIC DNA]</scope>
    <source>
        <strain evidence="21">B36_G15</strain>
    </source>
</reference>
<dbReference type="Proteomes" id="UP000268469">
    <property type="component" value="Unassembled WGS sequence"/>
</dbReference>
<dbReference type="PANTHER" id="PTHR11911:SF111">
    <property type="entry name" value="INOSINE-5'-MONOPHOSPHATE DEHYDROGENASE"/>
    <property type="match status" value="1"/>
</dbReference>
<dbReference type="UniPathway" id="UPA00601">
    <property type="reaction ID" value="UER00295"/>
</dbReference>
<protein>
    <recommendedName>
        <fullName evidence="13 19">Inosine-5'-monophosphate dehydrogenase</fullName>
        <shortName evidence="13">IMP dehydrogenase</shortName>
        <shortName evidence="13">IMPD</shortName>
        <shortName evidence="13">IMPDH</shortName>
        <ecNumber evidence="13 19">1.1.1.205</ecNumber>
    </recommendedName>
</protein>
<keyword evidence="9 13" id="KW-0560">Oxidoreductase</keyword>
<evidence type="ECO:0000256" key="15">
    <source>
        <dbReference type="PIRSR" id="PIRSR000130-3"/>
    </source>
</evidence>
<dbReference type="GO" id="GO:0000166">
    <property type="term" value="F:nucleotide binding"/>
    <property type="evidence" value="ECO:0007669"/>
    <property type="project" value="UniProtKB-UniRule"/>
</dbReference>
<dbReference type="SMART" id="SM00116">
    <property type="entry name" value="CBS"/>
    <property type="match status" value="2"/>
</dbReference>
<evidence type="ECO:0000256" key="1">
    <source>
        <dbReference type="ARBA" id="ARBA00001958"/>
    </source>
</evidence>
<comment type="caution">
    <text evidence="21">The sequence shown here is derived from an EMBL/GenBank/DDBJ whole genome shotgun (WGS) entry which is preliminary data.</text>
</comment>
<feature type="binding site" evidence="13">
    <location>
        <position position="469"/>
    </location>
    <ligand>
        <name>K(+)</name>
        <dbReference type="ChEBI" id="CHEBI:29103"/>
        <note>ligand shared between two tetrameric partners</note>
    </ligand>
</feature>
<comment type="similarity">
    <text evidence="2 13 18">Belongs to the IMPDH/GMPR family.</text>
</comment>
<organism evidence="21 22">
    <name type="scientific">candidate division WOR-3 bacterium</name>
    <dbReference type="NCBI Taxonomy" id="2052148"/>
    <lineage>
        <taxon>Bacteria</taxon>
        <taxon>Bacteria division WOR-3</taxon>
    </lineage>
</organism>
<dbReference type="InterPro" id="IPR005990">
    <property type="entry name" value="IMP_DH"/>
</dbReference>
<keyword evidence="5" id="KW-0677">Repeat</keyword>
<dbReference type="InterPro" id="IPR013785">
    <property type="entry name" value="Aldolase_TIM"/>
</dbReference>
<dbReference type="SUPFAM" id="SSF54631">
    <property type="entry name" value="CBS-domain pair"/>
    <property type="match status" value="1"/>
</dbReference>
<dbReference type="EC" id="1.1.1.205" evidence="13 19"/>
<evidence type="ECO:0000256" key="14">
    <source>
        <dbReference type="PIRSR" id="PIRSR000130-1"/>
    </source>
</evidence>
<dbReference type="InterPro" id="IPR015875">
    <property type="entry name" value="IMP_DH/GMP_Rdtase_CS"/>
</dbReference>
<feature type="binding site" evidence="13">
    <location>
        <begin position="362"/>
        <end position="363"/>
    </location>
    <ligand>
        <name>IMP</name>
        <dbReference type="ChEBI" id="CHEBI:58053"/>
    </ligand>
</feature>
<keyword evidence="10 13" id="KW-0520">NAD</keyword>
<feature type="binding site" description="in other chain" evidence="13 16">
    <location>
        <position position="303"/>
    </location>
    <ligand>
        <name>K(+)</name>
        <dbReference type="ChEBI" id="CHEBI:29103"/>
        <note>ligand shared between two tetrameric partners</note>
    </ligand>
</feature>
<dbReference type="InterPro" id="IPR001093">
    <property type="entry name" value="IMP_DH_GMPRt"/>
</dbReference>
<dbReference type="GO" id="GO:0046872">
    <property type="term" value="F:metal ion binding"/>
    <property type="evidence" value="ECO:0007669"/>
    <property type="project" value="UniProtKB-UniRule"/>
</dbReference>
<feature type="binding site" evidence="13">
    <location>
        <position position="470"/>
    </location>
    <ligand>
        <name>K(+)</name>
        <dbReference type="ChEBI" id="CHEBI:29103"/>
        <note>ligand shared between two tetrameric partners</note>
    </ligand>
</feature>
<evidence type="ECO:0000256" key="11">
    <source>
        <dbReference type="ARBA" id="ARBA00023122"/>
    </source>
</evidence>
<comment type="pathway">
    <text evidence="13 19">Purine metabolism; XMP biosynthesis via de novo pathway; XMP from IMP: step 1/1.</text>
</comment>
<comment type="subunit">
    <text evidence="3 13">Homotetramer.</text>
</comment>
<feature type="active site" description="Proton acceptor" evidence="13 14">
    <location>
        <position position="402"/>
    </location>
</feature>
<evidence type="ECO:0000256" key="6">
    <source>
        <dbReference type="ARBA" id="ARBA00022749"/>
    </source>
</evidence>
<dbReference type="SUPFAM" id="SSF51412">
    <property type="entry name" value="Inosine monophosphate dehydrogenase (IMPDH)"/>
    <property type="match status" value="1"/>
</dbReference>
<evidence type="ECO:0000256" key="13">
    <source>
        <dbReference type="HAMAP-Rule" id="MF_01964"/>
    </source>
</evidence>
<dbReference type="PROSITE" id="PS00487">
    <property type="entry name" value="IMP_DH_GMP_RED"/>
    <property type="match status" value="1"/>
</dbReference>
<feature type="binding site" evidence="13">
    <location>
        <begin position="386"/>
        <end position="390"/>
    </location>
    <ligand>
        <name>IMP</name>
        <dbReference type="ChEBI" id="CHEBI:58053"/>
    </ligand>
</feature>
<dbReference type="GO" id="GO:0006177">
    <property type="term" value="P:GMP biosynthetic process"/>
    <property type="evidence" value="ECO:0007669"/>
    <property type="project" value="UniProtKB-UniRule"/>
</dbReference>
<name>A0A660SK29_UNCW3</name>
<dbReference type="HAMAP" id="MF_01964">
    <property type="entry name" value="IMPDH"/>
    <property type="match status" value="1"/>
</dbReference>
<dbReference type="Gene3D" id="3.20.20.70">
    <property type="entry name" value="Aldolase class I"/>
    <property type="match status" value="1"/>
</dbReference>
<evidence type="ECO:0000256" key="5">
    <source>
        <dbReference type="ARBA" id="ARBA00022737"/>
    </source>
</evidence>
<dbReference type="CDD" id="cd04601">
    <property type="entry name" value="CBS_pair_IMPDH"/>
    <property type="match status" value="1"/>
</dbReference>
<keyword evidence="6 13" id="KW-0332">GMP biosynthesis</keyword>
<dbReference type="GO" id="GO:0006183">
    <property type="term" value="P:GTP biosynthetic process"/>
    <property type="evidence" value="ECO:0007669"/>
    <property type="project" value="TreeGrafter"/>
</dbReference>
<feature type="binding site" evidence="13">
    <location>
        <position position="468"/>
    </location>
    <ligand>
        <name>K(+)</name>
        <dbReference type="ChEBI" id="CHEBI:29103"/>
        <note>ligand shared between two tetrameric partners</note>
    </ligand>
</feature>
<feature type="binding site" evidence="13">
    <location>
        <begin position="339"/>
        <end position="341"/>
    </location>
    <ligand>
        <name>IMP</name>
        <dbReference type="ChEBI" id="CHEBI:58053"/>
    </ligand>
</feature>
<dbReference type="PIRSF" id="PIRSF000130">
    <property type="entry name" value="IMPDH"/>
    <property type="match status" value="1"/>
</dbReference>
<dbReference type="CDD" id="cd00381">
    <property type="entry name" value="IMPDH"/>
    <property type="match status" value="1"/>
</dbReference>
<comment type="function">
    <text evidence="13">Catalyzes the conversion of inosine 5'-phosphate (IMP) to xanthosine 5'-phosphate (XMP), the first committed and rate-limiting step in the de novo synthesis of guanine nucleotides, and therefore plays an important role in the regulation of cell growth.</text>
</comment>
<feature type="binding site" description="in other chain" evidence="13 16">
    <location>
        <position position="301"/>
    </location>
    <ligand>
        <name>K(+)</name>
        <dbReference type="ChEBI" id="CHEBI:29103"/>
        <note>ligand shared between two tetrameric partners</note>
    </ligand>
</feature>
<evidence type="ECO:0000256" key="17">
    <source>
        <dbReference type="PROSITE-ProRule" id="PRU00703"/>
    </source>
</evidence>
<accession>A0A660SK29</accession>
<feature type="domain" description="CBS" evidence="20">
    <location>
        <begin position="158"/>
        <end position="214"/>
    </location>
</feature>
<keyword evidence="11 17" id="KW-0129">CBS domain</keyword>
<evidence type="ECO:0000256" key="12">
    <source>
        <dbReference type="ARBA" id="ARBA00048028"/>
    </source>
</evidence>
<feature type="binding site" evidence="13">
    <location>
        <position position="251"/>
    </location>
    <ligand>
        <name>NAD(+)</name>
        <dbReference type="ChEBI" id="CHEBI:57540"/>
    </ligand>
</feature>
<feature type="binding site" evidence="13">
    <location>
        <position position="414"/>
    </location>
    <ligand>
        <name>IMP</name>
        <dbReference type="ChEBI" id="CHEBI:58053"/>
    </ligand>
</feature>
<evidence type="ECO:0000256" key="9">
    <source>
        <dbReference type="ARBA" id="ARBA00023002"/>
    </source>
</evidence>
<dbReference type="InterPro" id="IPR000644">
    <property type="entry name" value="CBS_dom"/>
</dbReference>
<dbReference type="PROSITE" id="PS51371">
    <property type="entry name" value="CBS"/>
    <property type="match status" value="2"/>
</dbReference>
<evidence type="ECO:0000256" key="19">
    <source>
        <dbReference type="RuleBase" id="RU003928"/>
    </source>
</evidence>
<dbReference type="AlphaFoldDB" id="A0A660SK29"/>
<proteinExistence type="inferred from homology"/>
<comment type="caution">
    <text evidence="13">Lacks conserved residue(s) required for the propagation of feature annotation.</text>
</comment>
<evidence type="ECO:0000256" key="16">
    <source>
        <dbReference type="PIRSR" id="PIRSR000130-4"/>
    </source>
</evidence>
<feature type="domain" description="CBS" evidence="20">
    <location>
        <begin position="97"/>
        <end position="155"/>
    </location>
</feature>
<evidence type="ECO:0000313" key="22">
    <source>
        <dbReference type="Proteomes" id="UP000268469"/>
    </source>
</evidence>
<dbReference type="Pfam" id="PF00478">
    <property type="entry name" value="IMPDH"/>
    <property type="match status" value="1"/>
</dbReference>
<comment type="cofactor">
    <cofactor evidence="1 13">
        <name>K(+)</name>
        <dbReference type="ChEBI" id="CHEBI:29103"/>
    </cofactor>
</comment>
<gene>
    <name evidence="13" type="primary">guaB</name>
    <name evidence="21" type="ORF">DRP53_02605</name>
</gene>
<evidence type="ECO:0000256" key="10">
    <source>
        <dbReference type="ARBA" id="ARBA00023027"/>
    </source>
</evidence>
<dbReference type="NCBIfam" id="TIGR01302">
    <property type="entry name" value="IMP_dehydrog"/>
    <property type="match status" value="1"/>
</dbReference>
<feature type="binding site" evidence="15">
    <location>
        <begin position="251"/>
        <end position="253"/>
    </location>
    <ligand>
        <name>NAD(+)</name>
        <dbReference type="ChEBI" id="CHEBI:57540"/>
    </ligand>
</feature>
<keyword evidence="7 13" id="KW-0658">Purine biosynthesis</keyword>
<evidence type="ECO:0000256" key="2">
    <source>
        <dbReference type="ARBA" id="ARBA00005502"/>
    </source>
</evidence>
<keyword evidence="8 13" id="KW-0630">Potassium</keyword>
<dbReference type="PANTHER" id="PTHR11911">
    <property type="entry name" value="INOSINE-5-MONOPHOSPHATE DEHYDROGENASE RELATED"/>
    <property type="match status" value="1"/>
</dbReference>
<feature type="binding site" description="in other chain" evidence="13 16">
    <location>
        <position position="306"/>
    </location>
    <ligand>
        <name>K(+)</name>
        <dbReference type="ChEBI" id="CHEBI:29103"/>
        <note>ligand shared between two tetrameric partners</note>
    </ligand>
</feature>
<evidence type="ECO:0000259" key="20">
    <source>
        <dbReference type="PROSITE" id="PS51371"/>
    </source>
</evidence>
<dbReference type="InterPro" id="IPR046342">
    <property type="entry name" value="CBS_dom_sf"/>
</dbReference>
<comment type="catalytic activity">
    <reaction evidence="12 13 19">
        <text>IMP + NAD(+) + H2O = XMP + NADH + H(+)</text>
        <dbReference type="Rhea" id="RHEA:11708"/>
        <dbReference type="ChEBI" id="CHEBI:15377"/>
        <dbReference type="ChEBI" id="CHEBI:15378"/>
        <dbReference type="ChEBI" id="CHEBI:57464"/>
        <dbReference type="ChEBI" id="CHEBI:57540"/>
        <dbReference type="ChEBI" id="CHEBI:57945"/>
        <dbReference type="ChEBI" id="CHEBI:58053"/>
        <dbReference type="EC" id="1.1.1.205"/>
    </reaction>
</comment>
<dbReference type="SMART" id="SM01240">
    <property type="entry name" value="IMPDH"/>
    <property type="match status" value="1"/>
</dbReference>
<dbReference type="EMBL" id="QNBE01000016">
    <property type="protein sequence ID" value="RKX71129.1"/>
    <property type="molecule type" value="Genomic_DNA"/>
</dbReference>
<sequence>MDTRKKNQIPEGLTFDDVLLIPQYSEVLPKDVDLRTKFSRGIDLYIPLVSAAMDTVTGSRMAIAMAENGGIGIIHKNLPPREQAKEVRRVKRAESGMVINPVTIRKDQTVNEARRMMDEHGISGLLIMDDEGRLCGIITKRDVIFEADGSKRVAEVWGDRKLVTAKEGITIDQAKELLKRHRFEKLPVVDKRGNLKGLITFKDITKKLEHPYATVDDLGRLRCGAAVGVGRDAFTRAELLLDEGVDVIVIDTAHAHSKNVIETTKRLKKLDVQLVVGNIGTAEAAKVLVDLDVDGIKVGIGPGSICTTRVIAGIGVPQLTAIISAARVARKAKIPIIADGGIRYSGDVVKALAAGADSVMIGNLFAGTDESPGETIILEGRRYKTYRAMGSVAAMRRGSADRYFQEEAVKFVPEGVEGQVPYRGPVSELIFQIIGGIKSGMGYCGARDLKRLRKRAKFIKITNAGIRESHPHDITITREAPNYELRGRF</sequence>
<evidence type="ECO:0000256" key="3">
    <source>
        <dbReference type="ARBA" id="ARBA00011881"/>
    </source>
</evidence>
<dbReference type="FunFam" id="3.20.20.70:FF:000003">
    <property type="entry name" value="GMP reductase"/>
    <property type="match status" value="1"/>
</dbReference>
<evidence type="ECO:0000256" key="8">
    <source>
        <dbReference type="ARBA" id="ARBA00022958"/>
    </source>
</evidence>
<evidence type="ECO:0000256" key="4">
    <source>
        <dbReference type="ARBA" id="ARBA00022723"/>
    </source>
</evidence>
<comment type="activity regulation">
    <text evidence="13">Mycophenolic acid (MPA) is a non-competitive inhibitor that prevents formation of the closed enzyme conformation by binding to the same site as the amobile flap. In contrast, mizoribine monophosphate (MZP) is a competitive inhibitor that induces the closed conformation. MPA is a potent inhibitor of mammalian IMPDHs but a poor inhibitor of the bacterial enzymes. MZP is a more potent inhibitor of bacterial IMPDH.</text>
</comment>
<feature type="binding site" evidence="13">
    <location>
        <position position="304"/>
    </location>
    <ligand>
        <name>IMP</name>
        <dbReference type="ChEBI" id="CHEBI:58053"/>
    </ligand>
</feature>
<dbReference type="GO" id="GO:0003938">
    <property type="term" value="F:IMP dehydrogenase activity"/>
    <property type="evidence" value="ECO:0007669"/>
    <property type="project" value="UniProtKB-UniRule"/>
</dbReference>
<evidence type="ECO:0000313" key="21">
    <source>
        <dbReference type="EMBL" id="RKX71129.1"/>
    </source>
</evidence>
<evidence type="ECO:0000256" key="18">
    <source>
        <dbReference type="RuleBase" id="RU003927"/>
    </source>
</evidence>
<dbReference type="Pfam" id="PF00571">
    <property type="entry name" value="CBS"/>
    <property type="match status" value="2"/>
</dbReference>
<feature type="binding site" evidence="13 15">
    <location>
        <begin position="299"/>
        <end position="301"/>
    </location>
    <ligand>
        <name>NAD(+)</name>
        <dbReference type="ChEBI" id="CHEBI:57540"/>
    </ligand>
</feature>